<feature type="domain" description="TGF-beta family profile" evidence="17">
    <location>
        <begin position="510"/>
        <end position="624"/>
    </location>
</feature>
<keyword evidence="9" id="KW-0334">Gonadal differentiation</keyword>
<accession>A0A852BG10</accession>
<protein>
    <recommendedName>
        <fullName evidence="4">Muellerian-inhibiting factor</fullName>
    </recommendedName>
    <alternativeName>
        <fullName evidence="12">Anti-Muellerian hormone</fullName>
    </alternativeName>
    <alternativeName>
        <fullName evidence="13">Muellerian-inhibiting substance</fullName>
    </alternativeName>
</protein>
<comment type="similarity">
    <text evidence="2 14">Belongs to the TGF-beta family.</text>
</comment>
<dbReference type="PROSITE" id="PS00250">
    <property type="entry name" value="TGF_BETA_1"/>
    <property type="match status" value="1"/>
</dbReference>
<evidence type="ECO:0000256" key="1">
    <source>
        <dbReference type="ARBA" id="ARBA00004613"/>
    </source>
</evidence>
<dbReference type="InterPro" id="IPR021203">
    <property type="entry name" value="Muellerian-inhibiting_factor"/>
</dbReference>
<sequence length="624" mass="68502">TMSALGGLLLCLVLLLPSAALPRKEERDSLMELSLLEEPRLEAEGRKVGNGSFQETPRSRRAAATRLFSKPEPGAKCPQGVAEEGGPGWSRSSPQPWPLGGLEGPVCRVRMEQDGATPRQLEVVGVLSHYESSFIKLLRRRRSWDGTLAGTFGLCRPGEGGAAPHPLQRIHEHVLEPGLERFLVLHLEEVQWEAQVKLRFQLVFQAEVGRAVGELQAAVMLFYLGRREGRGSGHPQELLATGPGLARDQRLCLSRDTQYLALAAAAASLTRSAERLRFSASLAIHGGAGAGAPLARTEVQQLLFGSDDKCFTRMTPVLLLLAKSRQQEEEEEEEEALAPSSYLSAEGVVDTAPYPQLSPPQAGTEELPTPTAPSQANASSPAPGGSAQFLATLTRFIRQLLSSSSEPPPQPSAHHWLDFEVMETLPHQLLNLSEEAALERLVQSEEPSVLLLPQDSGAVLEQHLGDWQPEGTVLQLLMGKLQLPGPGSRKLRTLLLLKALQSVRARWQERRKVQRQNRSARHQAHCRLQELTIDLRDRHFIVMPTVYAANNCEGPCRLPLSARVPSYFSHTVLLLGMQERGSALRRAPCCVPVRYSDQLIISLASDGLEIRKFPNMVAEECGCR</sequence>
<dbReference type="InterPro" id="IPR029034">
    <property type="entry name" value="Cystine-knot_cytokine"/>
</dbReference>
<comment type="caution">
    <text evidence="18">The sequence shown here is derived from an EMBL/GenBank/DDBJ whole genome shotgun (WGS) entry which is preliminary data.</text>
</comment>
<dbReference type="GO" id="GO:0005615">
    <property type="term" value="C:extracellular space"/>
    <property type="evidence" value="ECO:0007669"/>
    <property type="project" value="TreeGrafter"/>
</dbReference>
<evidence type="ECO:0000256" key="15">
    <source>
        <dbReference type="SAM" id="MobiDB-lite"/>
    </source>
</evidence>
<evidence type="ECO:0000259" key="17">
    <source>
        <dbReference type="PROSITE" id="PS51362"/>
    </source>
</evidence>
<dbReference type="InterPro" id="IPR006799">
    <property type="entry name" value="AMH_N"/>
</dbReference>
<keyword evidence="10" id="KW-1015">Disulfide bond</keyword>
<dbReference type="SUPFAM" id="SSF57501">
    <property type="entry name" value="Cystine-knot cytokines"/>
    <property type="match status" value="1"/>
</dbReference>
<keyword evidence="11" id="KW-0325">Glycoprotein</keyword>
<dbReference type="PROSITE" id="PS51362">
    <property type="entry name" value="TGF_BETA_2"/>
    <property type="match status" value="1"/>
</dbReference>
<evidence type="ECO:0000256" key="6">
    <source>
        <dbReference type="ARBA" id="ARBA00022729"/>
    </source>
</evidence>
<feature type="compositionally biased region" description="Low complexity" evidence="15">
    <location>
        <begin position="368"/>
        <end position="385"/>
    </location>
</feature>
<evidence type="ECO:0000256" key="8">
    <source>
        <dbReference type="ARBA" id="ARBA00023030"/>
    </source>
</evidence>
<keyword evidence="19" id="KW-1185">Reference proteome</keyword>
<reference evidence="18" key="1">
    <citation type="submission" date="2019-10" db="EMBL/GenBank/DDBJ databases">
        <title>Bird 10,000 Genomes (B10K) Project - Family phase.</title>
        <authorList>
            <person name="Zhang G."/>
        </authorList>
    </citation>
    <scope>NUCLEOTIDE SEQUENCE</scope>
    <source>
        <strain evidence="18">B10K-DU-002-57</strain>
        <tissue evidence="18">Muscle</tissue>
    </source>
</reference>
<proteinExistence type="inferred from homology"/>
<dbReference type="PANTHER" id="PTHR15009:SF4">
    <property type="entry name" value="MUELLERIAN-INHIBITING FACTOR"/>
    <property type="match status" value="1"/>
</dbReference>
<keyword evidence="7" id="KW-0221">Differentiation</keyword>
<evidence type="ECO:0000256" key="11">
    <source>
        <dbReference type="ARBA" id="ARBA00023180"/>
    </source>
</evidence>
<dbReference type="InterPro" id="IPR001839">
    <property type="entry name" value="TGF-b_C"/>
</dbReference>
<evidence type="ECO:0000256" key="16">
    <source>
        <dbReference type="SAM" id="SignalP"/>
    </source>
</evidence>
<comment type="subunit">
    <text evidence="3">Homodimer; disulfide-linked.</text>
</comment>
<evidence type="ECO:0000256" key="13">
    <source>
        <dbReference type="ARBA" id="ARBA00031273"/>
    </source>
</evidence>
<evidence type="ECO:0000313" key="19">
    <source>
        <dbReference type="Proteomes" id="UP000614263"/>
    </source>
</evidence>
<evidence type="ECO:0000256" key="12">
    <source>
        <dbReference type="ARBA" id="ARBA00030008"/>
    </source>
</evidence>
<keyword evidence="8 14" id="KW-0339">Growth factor</keyword>
<dbReference type="PANTHER" id="PTHR15009">
    <property type="entry name" value="MUELLERIAN-INHIBITING FACTOR"/>
    <property type="match status" value="1"/>
</dbReference>
<dbReference type="Pfam" id="PF00019">
    <property type="entry name" value="TGF_beta"/>
    <property type="match status" value="1"/>
</dbReference>
<feature type="chain" id="PRO_5032930229" description="Muellerian-inhibiting factor" evidence="16">
    <location>
        <begin position="21"/>
        <end position="624"/>
    </location>
</feature>
<evidence type="ECO:0000256" key="2">
    <source>
        <dbReference type="ARBA" id="ARBA00006656"/>
    </source>
</evidence>
<dbReference type="CDD" id="cd13757">
    <property type="entry name" value="TGF_beta_AMH"/>
    <property type="match status" value="1"/>
</dbReference>
<evidence type="ECO:0000256" key="4">
    <source>
        <dbReference type="ARBA" id="ARBA00020473"/>
    </source>
</evidence>
<keyword evidence="6 16" id="KW-0732">Signal</keyword>
<name>A0A852BG10_9CORV</name>
<dbReference type="FunFam" id="2.10.90.10:FF:000033">
    <property type="entry name" value="Muellerian-inhibiting factor"/>
    <property type="match status" value="1"/>
</dbReference>
<dbReference type="EMBL" id="WEZZ01032824">
    <property type="protein sequence ID" value="NXP67026.1"/>
    <property type="molecule type" value="Genomic_DNA"/>
</dbReference>
<dbReference type="GO" id="GO:0008083">
    <property type="term" value="F:growth factor activity"/>
    <property type="evidence" value="ECO:0007669"/>
    <property type="project" value="UniProtKB-KW"/>
</dbReference>
<dbReference type="InterPro" id="IPR017948">
    <property type="entry name" value="TGFb_CS"/>
</dbReference>
<evidence type="ECO:0000256" key="9">
    <source>
        <dbReference type="ARBA" id="ARBA00023156"/>
    </source>
</evidence>
<evidence type="ECO:0000313" key="18">
    <source>
        <dbReference type="EMBL" id="NXP67026.1"/>
    </source>
</evidence>
<evidence type="ECO:0000256" key="10">
    <source>
        <dbReference type="ARBA" id="ARBA00023157"/>
    </source>
</evidence>
<dbReference type="AlphaFoldDB" id="A0A852BG10"/>
<feature type="region of interest" description="Disordered" evidence="15">
    <location>
        <begin position="351"/>
        <end position="385"/>
    </location>
</feature>
<dbReference type="GO" id="GO:0007506">
    <property type="term" value="P:gonadal mesoderm development"/>
    <property type="evidence" value="ECO:0007669"/>
    <property type="project" value="UniProtKB-KW"/>
</dbReference>
<dbReference type="Gene3D" id="2.10.90.10">
    <property type="entry name" value="Cystine-knot cytokines"/>
    <property type="match status" value="1"/>
</dbReference>
<feature type="non-terminal residue" evidence="18">
    <location>
        <position position="624"/>
    </location>
</feature>
<dbReference type="Proteomes" id="UP000614263">
    <property type="component" value="Unassembled WGS sequence"/>
</dbReference>
<evidence type="ECO:0000256" key="3">
    <source>
        <dbReference type="ARBA" id="ARBA00011748"/>
    </source>
</evidence>
<dbReference type="GO" id="GO:0001880">
    <property type="term" value="P:Mullerian duct regression"/>
    <property type="evidence" value="ECO:0007669"/>
    <property type="project" value="TreeGrafter"/>
</dbReference>
<organism evidence="18 19">
    <name type="scientific">Chloropsis cyanopogon</name>
    <dbReference type="NCBI Taxonomy" id="1218682"/>
    <lineage>
        <taxon>Eukaryota</taxon>
        <taxon>Metazoa</taxon>
        <taxon>Chordata</taxon>
        <taxon>Craniata</taxon>
        <taxon>Vertebrata</taxon>
        <taxon>Euteleostomi</taxon>
        <taxon>Archelosauria</taxon>
        <taxon>Archosauria</taxon>
        <taxon>Dinosauria</taxon>
        <taxon>Saurischia</taxon>
        <taxon>Theropoda</taxon>
        <taxon>Coelurosauria</taxon>
        <taxon>Aves</taxon>
        <taxon>Neognathae</taxon>
        <taxon>Neoaves</taxon>
        <taxon>Telluraves</taxon>
        <taxon>Australaves</taxon>
        <taxon>Passeriformes</taxon>
        <taxon>Corvoidea</taxon>
        <taxon>Irenidae</taxon>
        <taxon>Chloropsis</taxon>
    </lineage>
</organism>
<keyword evidence="5" id="KW-0964">Secreted</keyword>
<dbReference type="Pfam" id="PF04709">
    <property type="entry name" value="AMH_N"/>
    <property type="match status" value="1"/>
</dbReference>
<comment type="subcellular location">
    <subcellularLocation>
        <location evidence="1">Secreted</location>
    </subcellularLocation>
</comment>
<evidence type="ECO:0000256" key="5">
    <source>
        <dbReference type="ARBA" id="ARBA00022525"/>
    </source>
</evidence>
<evidence type="ECO:0000256" key="14">
    <source>
        <dbReference type="RuleBase" id="RU000354"/>
    </source>
</evidence>
<evidence type="ECO:0000256" key="7">
    <source>
        <dbReference type="ARBA" id="ARBA00022782"/>
    </source>
</evidence>
<dbReference type="GO" id="GO:0030154">
    <property type="term" value="P:cell differentiation"/>
    <property type="evidence" value="ECO:0007669"/>
    <property type="project" value="UniProtKB-KW"/>
</dbReference>
<feature type="non-terminal residue" evidence="18">
    <location>
        <position position="1"/>
    </location>
</feature>
<feature type="region of interest" description="Disordered" evidence="15">
    <location>
        <begin position="70"/>
        <end position="95"/>
    </location>
</feature>
<gene>
    <name evidence="18" type="primary">Amh</name>
    <name evidence="18" type="ORF">CHLCYA_R00155</name>
</gene>
<dbReference type="SMART" id="SM00204">
    <property type="entry name" value="TGFB"/>
    <property type="match status" value="1"/>
</dbReference>
<feature type="signal peptide" evidence="16">
    <location>
        <begin position="1"/>
        <end position="20"/>
    </location>
</feature>